<protein>
    <submittedName>
        <fullName evidence="4">Tyrosine-protein kinase YwqD</fullName>
        <ecNumber evidence="4">2.7.10.2</ecNumber>
    </submittedName>
</protein>
<dbReference type="InterPro" id="IPR050445">
    <property type="entry name" value="Bact_polysacc_biosynth/exp"/>
</dbReference>
<dbReference type="EMBL" id="SRRZ01000046">
    <property type="protein sequence ID" value="NQE35073.1"/>
    <property type="molecule type" value="Genomic_DNA"/>
</dbReference>
<evidence type="ECO:0000256" key="2">
    <source>
        <dbReference type="ARBA" id="ARBA00022840"/>
    </source>
</evidence>
<keyword evidence="4" id="KW-0418">Kinase</keyword>
<proteinExistence type="predicted"/>
<accession>A0ABX2CYU1</accession>
<evidence type="ECO:0000313" key="5">
    <source>
        <dbReference type="Proteomes" id="UP000702425"/>
    </source>
</evidence>
<dbReference type="InterPro" id="IPR027417">
    <property type="entry name" value="P-loop_NTPase"/>
</dbReference>
<evidence type="ECO:0000313" key="4">
    <source>
        <dbReference type="EMBL" id="NQE35073.1"/>
    </source>
</evidence>
<dbReference type="GO" id="GO:0004715">
    <property type="term" value="F:non-membrane spanning protein tyrosine kinase activity"/>
    <property type="evidence" value="ECO:0007669"/>
    <property type="project" value="UniProtKB-EC"/>
</dbReference>
<keyword evidence="2" id="KW-0067">ATP-binding</keyword>
<dbReference type="PANTHER" id="PTHR32309:SF13">
    <property type="entry name" value="FERRIC ENTEROBACTIN TRANSPORT PROTEIN FEPE"/>
    <property type="match status" value="1"/>
</dbReference>
<dbReference type="NCBIfam" id="TIGR01007">
    <property type="entry name" value="eps_fam"/>
    <property type="match status" value="1"/>
</dbReference>
<dbReference type="Proteomes" id="UP000702425">
    <property type="component" value="Unassembled WGS sequence"/>
</dbReference>
<dbReference type="Pfam" id="PF10609">
    <property type="entry name" value="ParA"/>
    <property type="match status" value="1"/>
</dbReference>
<organism evidence="4 5">
    <name type="scientific">Microcoleus asticus IPMA8</name>
    <dbReference type="NCBI Taxonomy" id="2563858"/>
    <lineage>
        <taxon>Bacteria</taxon>
        <taxon>Bacillati</taxon>
        <taxon>Cyanobacteriota</taxon>
        <taxon>Cyanophyceae</taxon>
        <taxon>Oscillatoriophycideae</taxon>
        <taxon>Oscillatoriales</taxon>
        <taxon>Microcoleaceae</taxon>
        <taxon>Microcoleus</taxon>
        <taxon>Microcoleus asticus</taxon>
    </lineage>
</organism>
<dbReference type="PANTHER" id="PTHR32309">
    <property type="entry name" value="TYROSINE-PROTEIN KINASE"/>
    <property type="match status" value="1"/>
</dbReference>
<keyword evidence="5" id="KW-1185">Reference proteome</keyword>
<keyword evidence="1" id="KW-0547">Nucleotide-binding</keyword>
<dbReference type="SUPFAM" id="SSF52540">
    <property type="entry name" value="P-loop containing nucleoside triphosphate hydrolases"/>
    <property type="match status" value="1"/>
</dbReference>
<keyword evidence="4" id="KW-0808">Transferase</keyword>
<name>A0ABX2CYU1_9CYAN</name>
<keyword evidence="3" id="KW-1133">Transmembrane helix</keyword>
<dbReference type="CDD" id="cd05387">
    <property type="entry name" value="BY-kinase"/>
    <property type="match status" value="1"/>
</dbReference>
<gene>
    <name evidence="4" type="primary">ywqD_2</name>
    <name evidence="4" type="ORF">E5S67_02802</name>
</gene>
<dbReference type="InterPro" id="IPR033756">
    <property type="entry name" value="YlxH/NBP35"/>
</dbReference>
<evidence type="ECO:0000256" key="3">
    <source>
        <dbReference type="SAM" id="Phobius"/>
    </source>
</evidence>
<sequence>MEREQDAHIVPISNQSRQVQQFSVEEGEELSAQPQKGLNLKPLLRTFQRKALIIIGIIGLVGGGVTYQIKGSKQTYQGDFRMLVEPVTTEARIADPAALANRGEGGAVPSREFFSLDYATQLQILQSPQMLSAIVKQVQKRYPQFTEAILQKNLLVLRMGEDEMTLTKILEVRFMGTDPQLVEFVLQEIKKKYLKYSLDERKTRIGEGVNFIEDQLPGLNKRVNDLKSDLQVIQQQQKITDPKEQGAQLIQQIRTVETLELETQRLLQEQKTLYANLQKQLDFTPNEAIAASALSEEPQYKELLTKVKEVEGQIAVETARFKSANPIVEALERKRTNLVALLNQQTDRILGQNLVGSQANSKVQNFQNSIRIGLIKQLVDTANQVQVLEARSQAIAQTKNDLSRQAREFPSIARRYNELQQQLDIAARTRDQLLSQRESLRIQAAQSQVPWEIISEPRIPRDIKGKLIPVASKNKNKFMMAVIGGLVLGLGSAILIEKIRNIFYSVDDVKDGVEAPLLGAIPLDKNAKKFPPSIANAYAYLEGKEGNKKNASEFIEAFDSLYTNIRFLSSNRTISSLAVGSATVGEGKSTVALNLAHVAALAGQRVLLVDANLHSPSLHLLLELPNLKGLSNLLDNKNEPNEIIQRSHLADNLFVLTAGLPIPGTARRLASSQMQYLMEELQATFDLVIYDTPPLVDSKDANFLAARTDGILMVIAIRQVNFSVVQKVFSQLENFGIPCLGTVANHATKGKKYQPSKSSVVEEKNEYLNFSPAPSGIRKLASKKE</sequence>
<feature type="transmembrane region" description="Helical" evidence="3">
    <location>
        <begin position="51"/>
        <end position="69"/>
    </location>
</feature>
<evidence type="ECO:0000256" key="1">
    <source>
        <dbReference type="ARBA" id="ARBA00022741"/>
    </source>
</evidence>
<reference evidence="4 5" key="1">
    <citation type="journal article" date="2020" name="Sci. Rep.">
        <title>A novel cyanobacterial geosmin producer, revising GeoA distribution and dispersion patterns in Bacteria.</title>
        <authorList>
            <person name="Churro C."/>
            <person name="Semedo-Aguiar A.P."/>
            <person name="Silva A.D."/>
            <person name="Pereira-Leal J.B."/>
            <person name="Leite R.B."/>
        </authorList>
    </citation>
    <scope>NUCLEOTIDE SEQUENCE [LARGE SCALE GENOMIC DNA]</scope>
    <source>
        <strain evidence="4 5">IPMA8</strain>
    </source>
</reference>
<comment type="caution">
    <text evidence="4">The sequence shown here is derived from an EMBL/GenBank/DDBJ whole genome shotgun (WGS) entry which is preliminary data.</text>
</comment>
<dbReference type="EC" id="2.7.10.2" evidence="4"/>
<keyword evidence="3" id="KW-0812">Transmembrane</keyword>
<dbReference type="InterPro" id="IPR005702">
    <property type="entry name" value="Wzc-like_C"/>
</dbReference>
<dbReference type="RefSeq" id="WP_172188165.1">
    <property type="nucleotide sequence ID" value="NZ_CAWPPK010000259.1"/>
</dbReference>
<keyword evidence="3" id="KW-0472">Membrane</keyword>
<dbReference type="Gene3D" id="3.40.50.300">
    <property type="entry name" value="P-loop containing nucleotide triphosphate hydrolases"/>
    <property type="match status" value="1"/>
</dbReference>